<evidence type="ECO:0000313" key="2">
    <source>
        <dbReference type="EMBL" id="RAH76579.1"/>
    </source>
</evidence>
<feature type="non-terminal residue" evidence="2">
    <location>
        <position position="184"/>
    </location>
</feature>
<keyword evidence="3" id="KW-1185">Reference proteome</keyword>
<keyword evidence="1" id="KW-1133">Transmembrane helix</keyword>
<proteinExistence type="predicted"/>
<keyword evidence="1" id="KW-0812">Transmembrane</keyword>
<evidence type="ECO:0000313" key="3">
    <source>
        <dbReference type="Proteomes" id="UP000249497"/>
    </source>
</evidence>
<dbReference type="RefSeq" id="XP_025522473.1">
    <property type="nucleotide sequence ID" value="XM_025668523.1"/>
</dbReference>
<accession>A0A8T8WME4</accession>
<dbReference type="Proteomes" id="UP000249497">
    <property type="component" value="Unassembled WGS sequence"/>
</dbReference>
<gene>
    <name evidence="2" type="ORF">BO86DRAFT_325341</name>
</gene>
<reference evidence="2 3" key="1">
    <citation type="submission" date="2018-02" db="EMBL/GenBank/DDBJ databases">
        <title>The genomes of Aspergillus section Nigri reveals drivers in fungal speciation.</title>
        <authorList>
            <consortium name="DOE Joint Genome Institute"/>
            <person name="Vesth T.C."/>
            <person name="Nybo J."/>
            <person name="Theobald S."/>
            <person name="Brandl J."/>
            <person name="Frisvad J.C."/>
            <person name="Nielsen K.F."/>
            <person name="Lyhne E.K."/>
            <person name="Kogle M.E."/>
            <person name="Kuo A."/>
            <person name="Riley R."/>
            <person name="Clum A."/>
            <person name="Nolan M."/>
            <person name="Lipzen A."/>
            <person name="Salamov A."/>
            <person name="Henrissat B."/>
            <person name="Wiebenga A."/>
            <person name="De vries R.P."/>
            <person name="Grigoriev I.V."/>
            <person name="Mortensen U.H."/>
            <person name="Andersen M.R."/>
            <person name="Baker S.E."/>
        </authorList>
    </citation>
    <scope>NUCLEOTIDE SEQUENCE [LARGE SCALE GENOMIC DNA]</scope>
    <source>
        <strain evidence="2 3">CBS 114.51</strain>
    </source>
</reference>
<feature type="transmembrane region" description="Helical" evidence="1">
    <location>
        <begin position="12"/>
        <end position="36"/>
    </location>
</feature>
<keyword evidence="1" id="KW-0472">Membrane</keyword>
<feature type="non-terminal residue" evidence="2">
    <location>
        <position position="1"/>
    </location>
</feature>
<protein>
    <submittedName>
        <fullName evidence="2">Uncharacterized protein</fullName>
    </submittedName>
</protein>
<dbReference type="OrthoDB" id="3508621at2759"/>
<dbReference type="EMBL" id="KZ824864">
    <property type="protein sequence ID" value="RAH76579.1"/>
    <property type="molecule type" value="Genomic_DNA"/>
</dbReference>
<dbReference type="GeneID" id="37172215"/>
<organism evidence="2 3">
    <name type="scientific">Aspergillus japonicus CBS 114.51</name>
    <dbReference type="NCBI Taxonomy" id="1448312"/>
    <lineage>
        <taxon>Eukaryota</taxon>
        <taxon>Fungi</taxon>
        <taxon>Dikarya</taxon>
        <taxon>Ascomycota</taxon>
        <taxon>Pezizomycotina</taxon>
        <taxon>Eurotiomycetes</taxon>
        <taxon>Eurotiomycetidae</taxon>
        <taxon>Eurotiales</taxon>
        <taxon>Aspergillaceae</taxon>
        <taxon>Aspergillus</taxon>
        <taxon>Aspergillus subgen. Circumdati</taxon>
    </lineage>
</organism>
<dbReference type="AlphaFoldDB" id="A0A8T8WME4"/>
<evidence type="ECO:0000256" key="1">
    <source>
        <dbReference type="SAM" id="Phobius"/>
    </source>
</evidence>
<name>A0A8T8WME4_ASPJA</name>
<sequence>NVLYPPTKVEQIVNTALIVFLNALTIHTELTSIWTLHRRAFTAKFREAQFEARTDGYLHDREGKPSVIIDVKPVSRSGNPAIIQMQESAQMVAWILSDDDMKTRRVHIAQDRHEIYVTVAEYNDHYLVYLNGTDVLSTPPEDDTSFLKMHQYGPWNTLDVTHVRELGKLLLAITSRAEDEYRRN</sequence>